<evidence type="ECO:0000256" key="1">
    <source>
        <dbReference type="SAM" id="MobiDB-lite"/>
    </source>
</evidence>
<name>A0ABD1IYT4_9TELE</name>
<evidence type="ECO:0000313" key="3">
    <source>
        <dbReference type="EMBL" id="KAL2080107.1"/>
    </source>
</evidence>
<gene>
    <name evidence="3" type="ORF">ACEWY4_023900</name>
</gene>
<sequence length="534" mass="56862">MILGDCVLCACIKTFVLCMLVFDCINLHGHLCLGTYVHVCVCVCLSVCLCLCVPVCLTLCVCVSLCVCVRLCVCVYSCVFGSVYVCVCLCTPVCVVCMCVFMCVCVCIPVCLTLCVSLFAPQLPTRPDQSLTLAGRNAIAQRNSPSLQPLAKSSRQRNTPARHLSSAPCQQEDTARWPAPPHAPHAPWEPTQPDPQAQPQAQAQAQAQLTDVDRELENLPHSRRPLKLAPLVPLAQEPKDDQQPAKARGGAGGGGGGGEGGGMVMLEPKVAMRRLEGLGGAEACPRKVKACPVREVSPARSPERPPLCRMRPIVEFPKVTPSTQQQHHQQQQQTVGAKSLLLPISQAERPRQKSPGTTRGDNQTSPSSTPPPAPSVKRPGPLSLSVSPSRQPLDNLQSTKVATMATESGRAPTPYTPLECGDLAQGAQGRARPRLRRLPRLDEDQGKPAPDPAPAPGLSSAPAVALSLAGLTPQPEVKLGHLAQGGGGQRPERALREATRPLEKVMRRPPALLDRPGKAGRKMVVNVITAGAVR</sequence>
<dbReference type="PANTHER" id="PTHR23304">
    <property type="entry name" value="SPOT2-RELATED"/>
    <property type="match status" value="1"/>
</dbReference>
<feature type="transmembrane region" description="Helical" evidence="2">
    <location>
        <begin position="7"/>
        <end position="29"/>
    </location>
</feature>
<feature type="compositionally biased region" description="Polar residues" evidence="1">
    <location>
        <begin position="147"/>
        <end position="159"/>
    </location>
</feature>
<feature type="compositionally biased region" description="Polar residues" evidence="1">
    <location>
        <begin position="354"/>
        <end position="363"/>
    </location>
</feature>
<feature type="compositionally biased region" description="Low complexity" evidence="1">
    <location>
        <begin position="194"/>
        <end position="208"/>
    </location>
</feature>
<protein>
    <submittedName>
        <fullName evidence="3">Uncharacterized protein</fullName>
    </submittedName>
</protein>
<feature type="region of interest" description="Disordered" evidence="1">
    <location>
        <begin position="221"/>
        <end position="264"/>
    </location>
</feature>
<evidence type="ECO:0000256" key="2">
    <source>
        <dbReference type="SAM" id="Phobius"/>
    </source>
</evidence>
<feature type="region of interest" description="Disordered" evidence="1">
    <location>
        <begin position="345"/>
        <end position="517"/>
    </location>
</feature>
<feature type="compositionally biased region" description="Polar residues" evidence="1">
    <location>
        <begin position="384"/>
        <end position="401"/>
    </location>
</feature>
<evidence type="ECO:0000313" key="4">
    <source>
        <dbReference type="Proteomes" id="UP001591681"/>
    </source>
</evidence>
<accession>A0ABD1IYT4</accession>
<feature type="compositionally biased region" description="Basic and acidic residues" evidence="1">
    <location>
        <begin position="490"/>
        <end position="506"/>
    </location>
</feature>
<dbReference type="AlphaFoldDB" id="A0ABD1IYT4"/>
<dbReference type="Proteomes" id="UP001591681">
    <property type="component" value="Unassembled WGS sequence"/>
</dbReference>
<feature type="region of interest" description="Disordered" evidence="1">
    <location>
        <begin position="147"/>
        <end position="208"/>
    </location>
</feature>
<dbReference type="EMBL" id="JBHFQA010000021">
    <property type="protein sequence ID" value="KAL2080107.1"/>
    <property type="molecule type" value="Genomic_DNA"/>
</dbReference>
<comment type="caution">
    <text evidence="3">The sequence shown here is derived from an EMBL/GenBank/DDBJ whole genome shotgun (WGS) entry which is preliminary data.</text>
</comment>
<dbReference type="PANTHER" id="PTHR23304:SF183">
    <property type="entry name" value="T. BRUCEI SPP.-SPECIFIC PROTEIN"/>
    <property type="match status" value="1"/>
</dbReference>
<reference evidence="3 4" key="1">
    <citation type="submission" date="2024-09" db="EMBL/GenBank/DDBJ databases">
        <title>A chromosome-level genome assembly of Gray's grenadier anchovy, Coilia grayii.</title>
        <authorList>
            <person name="Fu Z."/>
        </authorList>
    </citation>
    <scope>NUCLEOTIDE SEQUENCE [LARGE SCALE GENOMIC DNA]</scope>
    <source>
        <strain evidence="3">G4</strain>
        <tissue evidence="3">Muscle</tissue>
    </source>
</reference>
<proteinExistence type="predicted"/>
<organism evidence="3 4">
    <name type="scientific">Coilia grayii</name>
    <name type="common">Gray's grenadier anchovy</name>
    <dbReference type="NCBI Taxonomy" id="363190"/>
    <lineage>
        <taxon>Eukaryota</taxon>
        <taxon>Metazoa</taxon>
        <taxon>Chordata</taxon>
        <taxon>Craniata</taxon>
        <taxon>Vertebrata</taxon>
        <taxon>Euteleostomi</taxon>
        <taxon>Actinopterygii</taxon>
        <taxon>Neopterygii</taxon>
        <taxon>Teleostei</taxon>
        <taxon>Clupei</taxon>
        <taxon>Clupeiformes</taxon>
        <taxon>Clupeoidei</taxon>
        <taxon>Engraulidae</taxon>
        <taxon>Coilinae</taxon>
        <taxon>Coilia</taxon>
    </lineage>
</organism>
<feature type="compositionally biased region" description="Low complexity" evidence="1">
    <location>
        <begin position="456"/>
        <end position="469"/>
    </location>
</feature>
<keyword evidence="4" id="KW-1185">Reference proteome</keyword>
<keyword evidence="2" id="KW-0472">Membrane</keyword>
<feature type="transmembrane region" description="Helical" evidence="2">
    <location>
        <begin position="35"/>
        <end position="60"/>
    </location>
</feature>
<keyword evidence="2" id="KW-1133">Transmembrane helix</keyword>
<feature type="compositionally biased region" description="Gly residues" evidence="1">
    <location>
        <begin position="249"/>
        <end position="263"/>
    </location>
</feature>
<keyword evidence="2" id="KW-0812">Transmembrane</keyword>